<dbReference type="Proteomes" id="UP000319210">
    <property type="component" value="Unassembled WGS sequence"/>
</dbReference>
<organism evidence="3 4">
    <name type="scientific">Streptomyces cacaoi</name>
    <dbReference type="NCBI Taxonomy" id="1898"/>
    <lineage>
        <taxon>Bacteria</taxon>
        <taxon>Bacillati</taxon>
        <taxon>Actinomycetota</taxon>
        <taxon>Actinomycetes</taxon>
        <taxon>Kitasatosporales</taxon>
        <taxon>Streptomycetaceae</taxon>
        <taxon>Streptomyces</taxon>
    </lineage>
</organism>
<keyword evidence="4" id="KW-1185">Reference proteome</keyword>
<evidence type="ECO:0000256" key="1">
    <source>
        <dbReference type="ARBA" id="ARBA00022801"/>
    </source>
</evidence>
<gene>
    <name evidence="3" type="primary">aes</name>
    <name evidence="3" type="ORF">SCA03_14000</name>
</gene>
<keyword evidence="1" id="KW-0378">Hydrolase</keyword>
<evidence type="ECO:0000259" key="2">
    <source>
        <dbReference type="Pfam" id="PF07859"/>
    </source>
</evidence>
<dbReference type="InterPro" id="IPR050300">
    <property type="entry name" value="GDXG_lipolytic_enzyme"/>
</dbReference>
<comment type="caution">
    <text evidence="3">The sequence shown here is derived from an EMBL/GenBank/DDBJ whole genome shotgun (WGS) entry which is preliminary data.</text>
</comment>
<accession>A0A4Y3QV85</accession>
<evidence type="ECO:0000313" key="3">
    <source>
        <dbReference type="EMBL" id="GEB48849.1"/>
    </source>
</evidence>
<dbReference type="SUPFAM" id="SSF53474">
    <property type="entry name" value="alpha/beta-Hydrolases"/>
    <property type="match status" value="1"/>
</dbReference>
<dbReference type="RefSeq" id="WP_086814375.1">
    <property type="nucleotide sequence ID" value="NZ_BJMM01000004.1"/>
</dbReference>
<reference evidence="3 4" key="1">
    <citation type="submission" date="2019-06" db="EMBL/GenBank/DDBJ databases">
        <title>Whole genome shotgun sequence of Streptomyces cacaoi subsp. cacaoi NBRC 12748.</title>
        <authorList>
            <person name="Hosoyama A."/>
            <person name="Uohara A."/>
            <person name="Ohji S."/>
            <person name="Ichikawa N."/>
        </authorList>
    </citation>
    <scope>NUCLEOTIDE SEQUENCE [LARGE SCALE GENOMIC DNA]</scope>
    <source>
        <strain evidence="3 4">NBRC 12748</strain>
    </source>
</reference>
<dbReference type="EMBL" id="BJMM01000004">
    <property type="protein sequence ID" value="GEB48849.1"/>
    <property type="molecule type" value="Genomic_DNA"/>
</dbReference>
<dbReference type="PANTHER" id="PTHR48081:SF8">
    <property type="entry name" value="ALPHA_BETA HYDROLASE FOLD-3 DOMAIN-CONTAINING PROTEIN-RELATED"/>
    <property type="match status" value="1"/>
</dbReference>
<dbReference type="AlphaFoldDB" id="A0A4Y3QV85"/>
<dbReference type="Gene3D" id="3.40.50.1820">
    <property type="entry name" value="alpha/beta hydrolase"/>
    <property type="match status" value="1"/>
</dbReference>
<proteinExistence type="predicted"/>
<name>A0A4Y3QV85_STRCI</name>
<feature type="domain" description="Alpha/beta hydrolase fold-3" evidence="2">
    <location>
        <begin position="90"/>
        <end position="293"/>
    </location>
</feature>
<protein>
    <submittedName>
        <fullName evidence="3">Esterase</fullName>
    </submittedName>
</protein>
<dbReference type="Pfam" id="PF07859">
    <property type="entry name" value="Abhydrolase_3"/>
    <property type="match status" value="1"/>
</dbReference>
<dbReference type="PANTHER" id="PTHR48081">
    <property type="entry name" value="AB HYDROLASE SUPERFAMILY PROTEIN C4A8.06C"/>
    <property type="match status" value="1"/>
</dbReference>
<sequence>MSLPAVDPEIRTLLDTSDAEVFPLHDLDDVLADPARYALLRDRPDTRVDDRVKVGDLYIPGPGGQLRLRVYRPAADDTAPAAVPAALPVVLYLHGGAFTYGSPEAEEDHALRYAAEARAVVVSVDYRLAPEHPFPAGPDDAYAALTWLAAHAAEIGGDPERIALVGVSAGGNIAASTALRARDLGGPQPVFQLLTYPALDSHAASDSMREATGTPVLNQAAAAWAWHYYTGGDLHTPYAAPLAATDLSGLPPALVVVAEVDPLRDEGRRYAERLTAAGVTTELIQVPGAVHGFDLIFPNARVSERNLADQVRALREALHG</sequence>
<dbReference type="InterPro" id="IPR013094">
    <property type="entry name" value="AB_hydrolase_3"/>
</dbReference>
<dbReference type="InterPro" id="IPR029058">
    <property type="entry name" value="AB_hydrolase_fold"/>
</dbReference>
<evidence type="ECO:0000313" key="4">
    <source>
        <dbReference type="Proteomes" id="UP000319210"/>
    </source>
</evidence>
<dbReference type="OrthoDB" id="128186at2"/>
<dbReference type="GO" id="GO:0016787">
    <property type="term" value="F:hydrolase activity"/>
    <property type="evidence" value="ECO:0007669"/>
    <property type="project" value="UniProtKB-KW"/>
</dbReference>